<feature type="transmembrane region" description="Helical" evidence="7">
    <location>
        <begin position="1621"/>
        <end position="1640"/>
    </location>
</feature>
<dbReference type="EMBL" id="ASWH01000001">
    <property type="protein sequence ID" value="EOW81155.1"/>
    <property type="molecule type" value="Genomic_DNA"/>
</dbReference>
<reference evidence="9 11" key="1">
    <citation type="submission" date="2013-02" db="EMBL/GenBank/DDBJ databases">
        <title>The Genome Sequence of Enterococcus gilvus ATCC BAA-350.</title>
        <authorList>
            <consortium name="The Broad Institute Genome Sequencing Platform"/>
            <consortium name="The Broad Institute Genome Sequencing Center for Infectious Disease"/>
            <person name="Earl A.M."/>
            <person name="Gilmore M.S."/>
            <person name="Lebreton F."/>
            <person name="Walker B."/>
            <person name="Young S.K."/>
            <person name="Zeng Q."/>
            <person name="Gargeya S."/>
            <person name="Fitzgerald M."/>
            <person name="Haas B."/>
            <person name="Abouelleil A."/>
            <person name="Alvarado L."/>
            <person name="Arachchi H.M."/>
            <person name="Berlin A.M."/>
            <person name="Chapman S.B."/>
            <person name="Dewar J."/>
            <person name="Goldberg J."/>
            <person name="Griggs A."/>
            <person name="Gujja S."/>
            <person name="Hansen M."/>
            <person name="Howarth C."/>
            <person name="Imamovic A."/>
            <person name="Larimer J."/>
            <person name="McCowan C."/>
            <person name="Murphy C."/>
            <person name="Neiman D."/>
            <person name="Pearson M."/>
            <person name="Priest M."/>
            <person name="Roberts A."/>
            <person name="Saif S."/>
            <person name="Shea T."/>
            <person name="Sisk P."/>
            <person name="Sykes S."/>
            <person name="Wortman J."/>
            <person name="Nusbaum C."/>
            <person name="Birren B."/>
        </authorList>
    </citation>
    <scope>NUCLEOTIDE SEQUENCE [LARGE SCALE GENOMIC DNA]</scope>
    <source>
        <strain evidence="9 11">ATCC BAA-350</strain>
    </source>
</reference>
<keyword evidence="7" id="KW-0812">Transmembrane</keyword>
<dbReference type="Pfam" id="PF17802">
    <property type="entry name" value="SpaA"/>
    <property type="match status" value="6"/>
</dbReference>
<dbReference type="PANTHER" id="PTHR36108:SF13">
    <property type="entry name" value="COLOSSIN-B-RELATED"/>
    <property type="match status" value="1"/>
</dbReference>
<evidence type="ECO:0000259" key="8">
    <source>
        <dbReference type="PROSITE" id="PS50847"/>
    </source>
</evidence>
<feature type="compositionally biased region" description="Polar residues" evidence="6">
    <location>
        <begin position="1587"/>
        <end position="1608"/>
    </location>
</feature>
<dbReference type="InterPro" id="IPR041033">
    <property type="entry name" value="SpaA_PFL_dom_1"/>
</dbReference>
<evidence type="ECO:0000256" key="2">
    <source>
        <dbReference type="ARBA" id="ARBA00022512"/>
    </source>
</evidence>
<evidence type="ECO:0000256" key="3">
    <source>
        <dbReference type="ARBA" id="ARBA00022525"/>
    </source>
</evidence>
<dbReference type="InterPro" id="IPR019931">
    <property type="entry name" value="LPXTG_anchor"/>
</dbReference>
<evidence type="ECO:0000313" key="9">
    <source>
        <dbReference type="EMBL" id="EOI53570.1"/>
    </source>
</evidence>
<comment type="caution">
    <text evidence="9">The sequence shown here is derived from an EMBL/GenBank/DDBJ whole genome shotgun (WGS) entry which is preliminary data.</text>
</comment>
<evidence type="ECO:0000256" key="7">
    <source>
        <dbReference type="SAM" id="Phobius"/>
    </source>
</evidence>
<keyword evidence="4" id="KW-0732">Signal</keyword>
<accession>R2V753</accession>
<name>R2V753_9ENTE</name>
<evidence type="ECO:0000256" key="5">
    <source>
        <dbReference type="ARBA" id="ARBA00023088"/>
    </source>
</evidence>
<gene>
    <name evidence="10" type="ORF">I592_00440</name>
    <name evidence="9" type="ORF">UKC_03522</name>
</gene>
<dbReference type="Proteomes" id="UP000013750">
    <property type="component" value="Unassembled WGS sequence"/>
</dbReference>
<dbReference type="PROSITE" id="PS50847">
    <property type="entry name" value="GRAM_POS_ANCHORING"/>
    <property type="match status" value="1"/>
</dbReference>
<dbReference type="eggNOG" id="COG4932">
    <property type="taxonomic scope" value="Bacteria"/>
</dbReference>
<dbReference type="Proteomes" id="UP000014160">
    <property type="component" value="Unassembled WGS sequence"/>
</dbReference>
<comment type="similarity">
    <text evidence="1">Belongs to the serine-aspartate repeat-containing protein (SDr) family.</text>
</comment>
<organism evidence="9 11">
    <name type="scientific">Enterococcus gilvus ATCC BAA-350</name>
    <dbReference type="NCBI Taxonomy" id="1158614"/>
    <lineage>
        <taxon>Bacteria</taxon>
        <taxon>Bacillati</taxon>
        <taxon>Bacillota</taxon>
        <taxon>Bacilli</taxon>
        <taxon>Lactobacillales</taxon>
        <taxon>Enterococcaceae</taxon>
        <taxon>Enterococcus</taxon>
    </lineage>
</organism>
<feature type="domain" description="Gram-positive cocci surface proteins LPxTG" evidence="8">
    <location>
        <begin position="1612"/>
        <end position="1644"/>
    </location>
</feature>
<keyword evidence="7" id="KW-0472">Membrane</keyword>
<dbReference type="InterPro" id="IPR013783">
    <property type="entry name" value="Ig-like_fold"/>
</dbReference>
<keyword evidence="2" id="KW-0134">Cell wall</keyword>
<evidence type="ECO:0000313" key="10">
    <source>
        <dbReference type="EMBL" id="EOW81155.1"/>
    </source>
</evidence>
<feature type="compositionally biased region" description="Low complexity" evidence="6">
    <location>
        <begin position="99"/>
        <end position="113"/>
    </location>
</feature>
<feature type="compositionally biased region" description="Low complexity" evidence="6">
    <location>
        <begin position="70"/>
        <end position="90"/>
    </location>
</feature>
<sequence>MVQKMISVSLISELGKVFIKMKKKLVVVGLVMLLVLQILSPTFAYAQGTTESTTQSTKKESLSSAVKPPAASTSTAATSATTATTTTSSSKDQTADGNSTGSSAEATTASTTKEAAKKQARAAIADNIFSSVKMYKINGDEVKPNDTLPDMTGIKLALKFSFSNKNYQTGDTFTTQLPAQVAIAKDLSGDFSPMTSAKWTIDAATKKLTITFLEDNVSSEVYDLTLTTSLEKVNGIDEENQKVVFDTAPTPTTFSIDVTSSVDPGKNTTALTMDTLNPKKAMITSAFNLDRTDNNDRMYQVEGYNYGSKMSFESVNVYSSDVDFNGTLVGSKTLLTKDVDYTITYKNADSNRPVAEIKLLKSIGKKAVIAESVVSGIDGNNYVDESVAGNEYNYFYAYSYTNENGTQLNYTNASKAFVTLQPLEAKGKINPDTGNIDWEINYNFNEQPLTTSSQLLANLKDQGVELVDGSISIEKVKFNYTSENNYEVVSEGEGTSDFTITPDGKDSLSFTPKSATTQAYIVRYSTKITDPTERVIKNKVTNGTVTKEAQVSLIPNLLSKEAGTIDIFNRTMEWKITVNAEKYKMTNPVVHDYFIGAVKDYTGLTISKKISDTESVPLVENVDYKVTKFDENGSPVGAQPNVNGAPDSFNGGVRIDFLGDYNELKDTLVITIKTKIETSAEKTEIKNKATLNYGNSPGVIEYDAKGTFTDPYYTGGAKLAQTASTSGDYLYQNWLVFVNSTGANFNLTKMQDSLPAGTELVPGSLRFEEVTSQSMIDNIQRYLGTDYNLVPENSDAYPTKIDTVNNQVNLEFGNLGAKRVYVKYRTRVKRDWYVYNRLDNVAKVTYDDKTPAEYKASVYAYNYEYALLKSVAKDPVKENVANWTVTTRNITAGMPVQDPEITDTLTPGTTNAAYDPTSFVVTTATGEKISTDHYRLSFTGNTFKIAFSDYKAESNIQVKYNTVSEFPGGVKNNSQVNSSSYGALNAYYRQANTAVNLSFTNGSGTGVVKTADLDVLKVNEKDEGLAGATFEILKEDGTETGLKADTDAEGKLSFTGLPLGEYLLKESKAPNGYEINPEYKDGKAITLTENMAAIKVVNKETVANSVELTKTDEQTKDVLAGAKFRLEKADGTVISENHETGTDGRFTVKDLTIGDYQLVETEAPTGYALNKTPVTFSITERQGQVVNVTKTNTLSTGSVILTKVDEQSKETLKGATFQLQDKDGKTLQADLITDGNGKLEVADLAPGDYQFVETQAPTGYEKDASPLEFTITKAQSKAAEVEKTNAKTPVKPGSITLTKTDEKTGEALSGATFELKNEKGTVLESDLVTDKSGKIVLETQAPGTYQLVETEAPTGYVKDTTPVTFTVKDQAETIELKKTNKAIVTGAVILEKIDEATKQPLPGAEFELQTQEGKTIKTDTMSTDDNGRLAVEKLAPGKYQFVETKAPAGYQLDAKPVTFTIKADQTSPVYVTKTNKGKTIDGLTCTVALRKIDSKTGEGLADATFALQDQRGNVLKENLKTDKTGTLVVSDLEPGKYQLAETEAPKGYILNTKPVTFQLTTAKKRVVTVRKENVKKRTSAKEKEKGGTQTSDTNKSHTTYGSNYSGRNHTYLPKTGEQKSMILVIMGVVVLLLLAGIVYIKRKK</sequence>
<dbReference type="PANTHER" id="PTHR36108">
    <property type="entry name" value="COLOSSIN-B-RELATED"/>
    <property type="match status" value="1"/>
</dbReference>
<feature type="region of interest" description="Disordered" evidence="6">
    <location>
        <begin position="49"/>
        <end position="113"/>
    </location>
</feature>
<dbReference type="SUPFAM" id="SSF49478">
    <property type="entry name" value="Cna protein B-type domain"/>
    <property type="match status" value="6"/>
</dbReference>
<dbReference type="Pfam" id="PF17961">
    <property type="entry name" value="Big_8"/>
    <property type="match status" value="1"/>
</dbReference>
<dbReference type="SUPFAM" id="SSF49401">
    <property type="entry name" value="Bacterial adhesins"/>
    <property type="match status" value="4"/>
</dbReference>
<evidence type="ECO:0000256" key="1">
    <source>
        <dbReference type="ARBA" id="ARBA00007257"/>
    </source>
</evidence>
<evidence type="ECO:0000313" key="12">
    <source>
        <dbReference type="Proteomes" id="UP000014160"/>
    </source>
</evidence>
<keyword evidence="3" id="KW-0964">Secreted</keyword>
<dbReference type="EMBL" id="AJDQ01000012">
    <property type="protein sequence ID" value="EOI53570.1"/>
    <property type="molecule type" value="Genomic_DNA"/>
</dbReference>
<keyword evidence="12" id="KW-1185">Reference proteome</keyword>
<feature type="region of interest" description="Disordered" evidence="6">
    <location>
        <begin position="1570"/>
        <end position="1608"/>
    </location>
</feature>
<evidence type="ECO:0000313" key="11">
    <source>
        <dbReference type="Proteomes" id="UP000013750"/>
    </source>
</evidence>
<evidence type="ECO:0000256" key="6">
    <source>
        <dbReference type="SAM" id="MobiDB-lite"/>
    </source>
</evidence>
<dbReference type="NCBIfam" id="TIGR01167">
    <property type="entry name" value="LPXTG_anchor"/>
    <property type="match status" value="1"/>
</dbReference>
<evidence type="ECO:0000256" key="4">
    <source>
        <dbReference type="ARBA" id="ARBA00022729"/>
    </source>
</evidence>
<dbReference type="InterPro" id="IPR008966">
    <property type="entry name" value="Adhesion_dom_sf"/>
</dbReference>
<reference evidence="10 12" key="2">
    <citation type="submission" date="2013-03" db="EMBL/GenBank/DDBJ databases">
        <title>The Genome Sequence of Enterococcus gilvus ATCC BAA-350 (PacBio/Illumina hybrid assembly).</title>
        <authorList>
            <consortium name="The Broad Institute Genomics Platform"/>
            <consortium name="The Broad Institute Genome Sequencing Center for Infectious Disease"/>
            <person name="Earl A."/>
            <person name="Russ C."/>
            <person name="Gilmore M."/>
            <person name="Surin D."/>
            <person name="Walker B."/>
            <person name="Young S."/>
            <person name="Zeng Q."/>
            <person name="Gargeya S."/>
            <person name="Fitzgerald M."/>
            <person name="Haas B."/>
            <person name="Abouelleil A."/>
            <person name="Allen A.W."/>
            <person name="Alvarado L."/>
            <person name="Arachchi H.M."/>
            <person name="Berlin A.M."/>
            <person name="Chapman S.B."/>
            <person name="Gainer-Dewar J."/>
            <person name="Goldberg J."/>
            <person name="Griggs A."/>
            <person name="Gujja S."/>
            <person name="Hansen M."/>
            <person name="Howarth C."/>
            <person name="Imamovic A."/>
            <person name="Ireland A."/>
            <person name="Larimer J."/>
            <person name="McCowan C."/>
            <person name="Murphy C."/>
            <person name="Pearson M."/>
            <person name="Poon T.W."/>
            <person name="Priest M."/>
            <person name="Roberts A."/>
            <person name="Saif S."/>
            <person name="Shea T."/>
            <person name="Sisk P."/>
            <person name="Sykes S."/>
            <person name="Wortman J."/>
            <person name="Nusbaum C."/>
            <person name="Birren B."/>
        </authorList>
    </citation>
    <scope>NUCLEOTIDE SEQUENCE [LARGE SCALE GENOMIC DNA]</scope>
    <source>
        <strain evidence="10 12">ATCC BAA-350</strain>
    </source>
</reference>
<protein>
    <submittedName>
        <fullName evidence="9">LPXTG-domain-containing protein cell wall anchor domain</fullName>
    </submittedName>
</protein>
<keyword evidence="5" id="KW-0572">Peptidoglycan-anchor</keyword>
<proteinExistence type="inferred from homology"/>
<dbReference type="HOGENOM" id="CLU_000297_3_1_9"/>
<dbReference type="Pfam" id="PF00746">
    <property type="entry name" value="Gram_pos_anchor"/>
    <property type="match status" value="1"/>
</dbReference>
<dbReference type="InterPro" id="IPR041171">
    <property type="entry name" value="SDR_Ig"/>
</dbReference>
<keyword evidence="7" id="KW-1133">Transmembrane helix</keyword>
<dbReference type="Gene3D" id="2.60.40.10">
    <property type="entry name" value="Immunoglobulins"/>
    <property type="match status" value="6"/>
</dbReference>
<dbReference type="Gene3D" id="2.60.40.740">
    <property type="match status" value="3"/>
</dbReference>
<dbReference type="PATRIC" id="fig|1158614.3.peg.3501"/>